<sequence>MPLFSHYGDVDDISNRLAVPALVFSIVTPLFVIARFWSRRTFAKSIDPDDWVILASWVFAEAVCIQMMIICQWAFGKHKVDVKPEVLAKSLKLYFFAQILYKINIGLTKISILLLYIKVFVQPWFRRTCWVCVCVIVAFTTGTVVSSIFQCVPVQYAFDKKLPGGGNCLNLTAFWYANAAFNILSDVVIIILPTPIINKLHSPTRTKIAVSSVFAVGIFVCITSILRFTTLNIATSHLDIPWTNIGSSMWTIIESNLGIICACMPTLWRPISRFCPWLASRVTRSKYGTGHSAGSQSQATARRRPISLGVKDHAGCWTKITSSEEQLARDYETYVSASADGEPHWPERADIGITGDRNPIRKDARTSVHCSEGDSQRTITENGQADIEMKRIG</sequence>
<reference evidence="1" key="1">
    <citation type="journal article" date="2022" name="bioRxiv">
        <title>Population genetic analysis of Ophidiomyces ophidiicola, the causative agent of snake fungal disease, indicates recent introductions to the USA.</title>
        <authorList>
            <person name="Ladner J.T."/>
            <person name="Palmer J.M."/>
            <person name="Ettinger C.L."/>
            <person name="Stajich J.E."/>
            <person name="Farrell T.M."/>
            <person name="Glorioso B.M."/>
            <person name="Lawson B."/>
            <person name="Price S.J."/>
            <person name="Stengle A.G."/>
            <person name="Grear D.A."/>
            <person name="Lorch J.M."/>
        </authorList>
    </citation>
    <scope>NUCLEOTIDE SEQUENCE</scope>
    <source>
        <strain evidence="1">NWHC 24266-5</strain>
    </source>
</reference>
<protein>
    <submittedName>
        <fullName evidence="1">Uncharacterized protein</fullName>
    </submittedName>
</protein>
<gene>
    <name evidence="1" type="ORF">LOY88_006422</name>
</gene>
<evidence type="ECO:0000313" key="1">
    <source>
        <dbReference type="EMBL" id="KAI2381972.1"/>
    </source>
</evidence>
<organism evidence="1">
    <name type="scientific">Ophidiomyces ophidiicola</name>
    <dbReference type="NCBI Taxonomy" id="1387563"/>
    <lineage>
        <taxon>Eukaryota</taxon>
        <taxon>Fungi</taxon>
        <taxon>Dikarya</taxon>
        <taxon>Ascomycota</taxon>
        <taxon>Pezizomycotina</taxon>
        <taxon>Eurotiomycetes</taxon>
        <taxon>Eurotiomycetidae</taxon>
        <taxon>Onygenales</taxon>
        <taxon>Onygenaceae</taxon>
        <taxon>Ophidiomyces</taxon>
    </lineage>
</organism>
<proteinExistence type="predicted"/>
<dbReference type="EMBL" id="JALBCA010000153">
    <property type="protein sequence ID" value="KAI2381972.1"/>
    <property type="molecule type" value="Genomic_DNA"/>
</dbReference>
<comment type="caution">
    <text evidence="1">The sequence shown here is derived from an EMBL/GenBank/DDBJ whole genome shotgun (WGS) entry which is preliminary data.</text>
</comment>
<name>A0ACB8UMW6_9EURO</name>
<accession>A0ACB8UMW6</accession>